<evidence type="ECO:0000313" key="1">
    <source>
        <dbReference type="EMBL" id="JAD16366.1"/>
    </source>
</evidence>
<name>A0A0A8XR97_ARUDO</name>
<dbReference type="AlphaFoldDB" id="A0A0A8XR97"/>
<protein>
    <submittedName>
        <fullName evidence="1">Uncharacterized protein</fullName>
    </submittedName>
</protein>
<reference evidence="1" key="1">
    <citation type="submission" date="2014-09" db="EMBL/GenBank/DDBJ databases">
        <authorList>
            <person name="Magalhaes I.L.F."/>
            <person name="Oliveira U."/>
            <person name="Santos F.R."/>
            <person name="Vidigal T.H.D.A."/>
            <person name="Brescovit A.D."/>
            <person name="Santos A.J."/>
        </authorList>
    </citation>
    <scope>NUCLEOTIDE SEQUENCE</scope>
    <source>
        <tissue evidence="1">Shoot tissue taken approximately 20 cm above the soil surface</tissue>
    </source>
</reference>
<organism evidence="1">
    <name type="scientific">Arundo donax</name>
    <name type="common">Giant reed</name>
    <name type="synonym">Donax arundinaceus</name>
    <dbReference type="NCBI Taxonomy" id="35708"/>
    <lineage>
        <taxon>Eukaryota</taxon>
        <taxon>Viridiplantae</taxon>
        <taxon>Streptophyta</taxon>
        <taxon>Embryophyta</taxon>
        <taxon>Tracheophyta</taxon>
        <taxon>Spermatophyta</taxon>
        <taxon>Magnoliopsida</taxon>
        <taxon>Liliopsida</taxon>
        <taxon>Poales</taxon>
        <taxon>Poaceae</taxon>
        <taxon>PACMAD clade</taxon>
        <taxon>Arundinoideae</taxon>
        <taxon>Arundineae</taxon>
        <taxon>Arundo</taxon>
    </lineage>
</organism>
<accession>A0A0A8XR97</accession>
<sequence length="17" mass="2172">MKDIMRYKKIYKTNLIL</sequence>
<proteinExistence type="predicted"/>
<reference evidence="1" key="2">
    <citation type="journal article" date="2015" name="Data Brief">
        <title>Shoot transcriptome of the giant reed, Arundo donax.</title>
        <authorList>
            <person name="Barrero R.A."/>
            <person name="Guerrero F.D."/>
            <person name="Moolhuijzen P."/>
            <person name="Goolsby J.A."/>
            <person name="Tidwell J."/>
            <person name="Bellgard S.E."/>
            <person name="Bellgard M.I."/>
        </authorList>
    </citation>
    <scope>NUCLEOTIDE SEQUENCE</scope>
    <source>
        <tissue evidence="1">Shoot tissue taken approximately 20 cm above the soil surface</tissue>
    </source>
</reference>
<dbReference type="EMBL" id="GBRH01281529">
    <property type="protein sequence ID" value="JAD16366.1"/>
    <property type="molecule type" value="Transcribed_RNA"/>
</dbReference>